<dbReference type="GO" id="GO:0004585">
    <property type="term" value="F:ornithine carbamoyltransferase activity"/>
    <property type="evidence" value="ECO:0007669"/>
    <property type="project" value="UniProtKB-EC"/>
</dbReference>
<evidence type="ECO:0000259" key="7">
    <source>
        <dbReference type="Pfam" id="PF02729"/>
    </source>
</evidence>
<feature type="domain" description="Aspartate/ornithine carbamoyltransferase carbamoyl-P binding" evidence="7">
    <location>
        <begin position="325"/>
        <end position="466"/>
    </location>
</feature>
<feature type="domain" description="Sphingomyelin synthase-like" evidence="8">
    <location>
        <begin position="174"/>
        <end position="240"/>
    </location>
</feature>
<proteinExistence type="inferred from homology"/>
<evidence type="ECO:0000259" key="6">
    <source>
        <dbReference type="Pfam" id="PF00185"/>
    </source>
</evidence>
<dbReference type="PRINTS" id="PR00100">
    <property type="entry name" value="AOTCASE"/>
</dbReference>
<dbReference type="PANTHER" id="PTHR45753:SF3">
    <property type="entry name" value="ORNITHINE TRANSCARBAMYLASE, MITOCHONDRIAL"/>
    <property type="match status" value="1"/>
</dbReference>
<accession>A0A9W7LBA6</accession>
<dbReference type="SUPFAM" id="SSF53671">
    <property type="entry name" value="Aspartate/ornithine carbamoyltransferase"/>
    <property type="match status" value="1"/>
</dbReference>
<organism evidence="9 10">
    <name type="scientific">Triparma columacea</name>
    <dbReference type="NCBI Taxonomy" id="722753"/>
    <lineage>
        <taxon>Eukaryota</taxon>
        <taxon>Sar</taxon>
        <taxon>Stramenopiles</taxon>
        <taxon>Ochrophyta</taxon>
        <taxon>Bolidophyceae</taxon>
        <taxon>Parmales</taxon>
        <taxon>Triparmaceae</taxon>
        <taxon>Triparma</taxon>
    </lineage>
</organism>
<dbReference type="GO" id="GO:0019240">
    <property type="term" value="P:citrulline biosynthetic process"/>
    <property type="evidence" value="ECO:0007669"/>
    <property type="project" value="TreeGrafter"/>
</dbReference>
<keyword evidence="3" id="KW-0808">Transferase</keyword>
<dbReference type="InterPro" id="IPR006131">
    <property type="entry name" value="Asp_carbamoyltransf_Asp/Orn-bd"/>
</dbReference>
<feature type="transmembrane region" description="Helical" evidence="5">
    <location>
        <begin position="232"/>
        <end position="256"/>
    </location>
</feature>
<dbReference type="EMBL" id="BRYA01000190">
    <property type="protein sequence ID" value="GMI43215.1"/>
    <property type="molecule type" value="Genomic_DNA"/>
</dbReference>
<evidence type="ECO:0000256" key="5">
    <source>
        <dbReference type="SAM" id="Phobius"/>
    </source>
</evidence>
<name>A0A9W7LBA6_9STRA</name>
<evidence type="ECO:0000256" key="2">
    <source>
        <dbReference type="ARBA" id="ARBA00013007"/>
    </source>
</evidence>
<dbReference type="GO" id="GO:0042450">
    <property type="term" value="P:L-arginine biosynthetic process via ornithine"/>
    <property type="evidence" value="ECO:0007669"/>
    <property type="project" value="TreeGrafter"/>
</dbReference>
<comment type="caution">
    <text evidence="9">The sequence shown here is derived from an EMBL/GenBank/DDBJ whole genome shotgun (WGS) entry which is preliminary data.</text>
</comment>
<dbReference type="Pfam" id="PF02729">
    <property type="entry name" value="OTCace_N"/>
    <property type="match status" value="1"/>
</dbReference>
<feature type="transmembrane region" description="Helical" evidence="5">
    <location>
        <begin position="25"/>
        <end position="50"/>
    </location>
</feature>
<sequence length="638" mass="70366">MQKVSSYLRQLPIVQGWPAEAKKGVFHVFLSAFLGISMGELMAIFGGAVARAKQPKFEHDGYEGTSPFALGDIGFDLIPFWCPLQGPQNVQTLCITVFYVSFLIRAIYRRDGKLIMHRVFHMFAMLYVLRWATVALTQLPNPNPACNATDRTDSISTWSEAAKRIVKRWPPVACGDLIFSGHAGNLTVMTIMGFKMKLWVHPVGYALSIGVFLLGSYSIVSCRSHYTIDLVLGWMIGAMATELLWVFSPVVPWICWLEMMPRKKIVYADPDEDVGMPNPAGAEPKPPQSRSPSMRVGWRDDADEGLSLTPVDDRSCTPTTPLPSLLSINSLNPELLRKVLDEAHELKKLYKEKPVPISPKPLDGISVSMIFEKRSTRTRVSTETGLYKLGAHGLFLSSQDIQLGVNESIKDTSNVLTRFNDIILARVYKNETILALEEGAPGKVINALCNLYHPLQTLADLQTLEEKWGLGGVAGKTLAWVGDGNNVIHDLMLGFIFLGGSVRIATPPGYECNAGVVKTCQDFLGPDKAGNLFFTTDASEAVKGADVVVTDTWVSMGEEDMYKKKVAEFAGYQVTEKLLSGANSGALFMHCLPRHQEEVDDEVFYGPRSIVFDEAENRMWTVMATVLGIRGLSVCGGK</sequence>
<evidence type="ECO:0000256" key="1">
    <source>
        <dbReference type="ARBA" id="ARBA00007805"/>
    </source>
</evidence>
<dbReference type="GO" id="GO:0016597">
    <property type="term" value="F:amino acid binding"/>
    <property type="evidence" value="ECO:0007669"/>
    <property type="project" value="InterPro"/>
</dbReference>
<evidence type="ECO:0000256" key="3">
    <source>
        <dbReference type="ARBA" id="ARBA00022679"/>
    </source>
</evidence>
<evidence type="ECO:0000313" key="9">
    <source>
        <dbReference type="EMBL" id="GMI43215.1"/>
    </source>
</evidence>
<feature type="transmembrane region" description="Helical" evidence="5">
    <location>
        <begin position="198"/>
        <end position="220"/>
    </location>
</feature>
<dbReference type="EC" id="2.1.3.3" evidence="2"/>
<reference evidence="10" key="1">
    <citation type="journal article" date="2023" name="Commun. Biol.">
        <title>Genome analysis of Parmales, the sister group of diatoms, reveals the evolutionary specialization of diatoms from phago-mixotrophs to photoautotrophs.</title>
        <authorList>
            <person name="Ban H."/>
            <person name="Sato S."/>
            <person name="Yoshikawa S."/>
            <person name="Yamada K."/>
            <person name="Nakamura Y."/>
            <person name="Ichinomiya M."/>
            <person name="Sato N."/>
            <person name="Blanc-Mathieu R."/>
            <person name="Endo H."/>
            <person name="Kuwata A."/>
            <person name="Ogata H."/>
        </authorList>
    </citation>
    <scope>NUCLEOTIDE SEQUENCE [LARGE SCALE GENOMIC DNA]</scope>
</reference>
<dbReference type="PRINTS" id="PR00102">
    <property type="entry name" value="OTCASE"/>
</dbReference>
<feature type="domain" description="Aspartate/ornithine carbamoyltransferase Asp/Orn-binding" evidence="6">
    <location>
        <begin position="475"/>
        <end position="624"/>
    </location>
</feature>
<dbReference type="NCBIfam" id="TIGR00658">
    <property type="entry name" value="orni_carb_tr"/>
    <property type="match status" value="1"/>
</dbReference>
<comment type="similarity">
    <text evidence="1">Belongs to the aspartate/ornithine carbamoyltransferase superfamily. OTCase family.</text>
</comment>
<dbReference type="InterPro" id="IPR006132">
    <property type="entry name" value="Asp/Orn_carbamoyltranf_P-bd"/>
</dbReference>
<dbReference type="OrthoDB" id="10252326at2759"/>
<gene>
    <name evidence="9" type="ORF">TrCOL_g2611</name>
</gene>
<keyword evidence="5" id="KW-0812">Transmembrane</keyword>
<dbReference type="InterPro" id="IPR025749">
    <property type="entry name" value="Sphingomyelin_synth-like_dom"/>
</dbReference>
<dbReference type="Pfam" id="PF14360">
    <property type="entry name" value="PAP2_C"/>
    <property type="match status" value="1"/>
</dbReference>
<dbReference type="Gene3D" id="3.40.50.1370">
    <property type="entry name" value="Aspartate/ornithine carbamoyltransferase"/>
    <property type="match status" value="2"/>
</dbReference>
<dbReference type="PROSITE" id="PS00097">
    <property type="entry name" value="CARBAMOYLTRANSFERASE"/>
    <property type="match status" value="1"/>
</dbReference>
<dbReference type="NCBIfam" id="NF001986">
    <property type="entry name" value="PRK00779.1"/>
    <property type="match status" value="1"/>
</dbReference>
<dbReference type="InterPro" id="IPR006130">
    <property type="entry name" value="Asp/Orn_carbamoylTrfase"/>
</dbReference>
<dbReference type="Pfam" id="PF00185">
    <property type="entry name" value="OTCace"/>
    <property type="match status" value="1"/>
</dbReference>
<evidence type="ECO:0000256" key="4">
    <source>
        <dbReference type="SAM" id="MobiDB-lite"/>
    </source>
</evidence>
<keyword evidence="5" id="KW-0472">Membrane</keyword>
<dbReference type="PANTHER" id="PTHR45753">
    <property type="entry name" value="ORNITHINE CARBAMOYLTRANSFERASE, MITOCHONDRIAL"/>
    <property type="match status" value="1"/>
</dbReference>
<dbReference type="AlphaFoldDB" id="A0A9W7LBA6"/>
<evidence type="ECO:0000313" key="10">
    <source>
        <dbReference type="Proteomes" id="UP001165065"/>
    </source>
</evidence>
<dbReference type="InterPro" id="IPR036901">
    <property type="entry name" value="Asp/Orn_carbamoylTrfase_sf"/>
</dbReference>
<dbReference type="Proteomes" id="UP001165065">
    <property type="component" value="Unassembled WGS sequence"/>
</dbReference>
<keyword evidence="10" id="KW-1185">Reference proteome</keyword>
<protein>
    <recommendedName>
        <fullName evidence="2">ornithine carbamoyltransferase</fullName>
        <ecNumber evidence="2">2.1.3.3</ecNumber>
    </recommendedName>
</protein>
<keyword evidence="5" id="KW-1133">Transmembrane helix</keyword>
<dbReference type="InterPro" id="IPR002292">
    <property type="entry name" value="Orn/put_carbamltrans"/>
</dbReference>
<dbReference type="CDD" id="cd01610">
    <property type="entry name" value="PAP2_like"/>
    <property type="match status" value="1"/>
</dbReference>
<dbReference type="FunFam" id="3.40.50.1370:FF:000008">
    <property type="entry name" value="Ornithine carbamoyltransferase"/>
    <property type="match status" value="1"/>
</dbReference>
<feature type="region of interest" description="Disordered" evidence="4">
    <location>
        <begin position="275"/>
        <end position="296"/>
    </location>
</feature>
<feature type="transmembrane region" description="Helical" evidence="5">
    <location>
        <begin position="90"/>
        <end position="108"/>
    </location>
</feature>
<evidence type="ECO:0000259" key="8">
    <source>
        <dbReference type="Pfam" id="PF14360"/>
    </source>
</evidence>